<accession>A0ABN8RRX3</accession>
<protein>
    <recommendedName>
        <fullName evidence="1">SAP domain-containing protein</fullName>
    </recommendedName>
</protein>
<dbReference type="SUPFAM" id="SSF68906">
    <property type="entry name" value="SAP domain"/>
    <property type="match status" value="1"/>
</dbReference>
<dbReference type="InterPro" id="IPR036361">
    <property type="entry name" value="SAP_dom_sf"/>
</dbReference>
<proteinExistence type="predicted"/>
<sequence length="254" mass="28196">MHDLWEQHTEEMKILTVCNKDCTVEFQPGADMSWQSWAANELNQAAKYPSPYANVHKGNMCTMGGSIGFSDNDTLKPFTLEKRKSHDEKVRNFMSSLSSNKHLEKAGNGSVRKASGKRGCGLGYLASRVRDHYSDESNRHNNVNVTTWTVGYAIPYHANLLFQFYKVAHSLLFALKPVVCKQCNTHFADNVLLSSHLKFCNAAGLTSSKIKPGTMTVPTLKEALRSRGLSVAGNKEVLVKRLEGALAGKGYHIF</sequence>
<dbReference type="PROSITE" id="PS50800">
    <property type="entry name" value="SAP"/>
    <property type="match status" value="1"/>
</dbReference>
<evidence type="ECO:0000313" key="2">
    <source>
        <dbReference type="EMBL" id="CAH3181217.1"/>
    </source>
</evidence>
<dbReference type="InterPro" id="IPR003034">
    <property type="entry name" value="SAP_dom"/>
</dbReference>
<name>A0ABN8RRX3_9CNID</name>
<evidence type="ECO:0000313" key="3">
    <source>
        <dbReference type="Proteomes" id="UP001159427"/>
    </source>
</evidence>
<dbReference type="Pfam" id="PF02037">
    <property type="entry name" value="SAP"/>
    <property type="match status" value="1"/>
</dbReference>
<reference evidence="2 3" key="1">
    <citation type="submission" date="2022-05" db="EMBL/GenBank/DDBJ databases">
        <authorList>
            <consortium name="Genoscope - CEA"/>
            <person name="William W."/>
        </authorList>
    </citation>
    <scope>NUCLEOTIDE SEQUENCE [LARGE SCALE GENOMIC DNA]</scope>
</reference>
<dbReference type="EMBL" id="CALNXI010001997">
    <property type="protein sequence ID" value="CAH3181217.1"/>
    <property type="molecule type" value="Genomic_DNA"/>
</dbReference>
<dbReference type="Proteomes" id="UP001159427">
    <property type="component" value="Unassembled WGS sequence"/>
</dbReference>
<gene>
    <name evidence="2" type="ORF">PEVE_00013315</name>
</gene>
<evidence type="ECO:0000259" key="1">
    <source>
        <dbReference type="PROSITE" id="PS50800"/>
    </source>
</evidence>
<organism evidence="2 3">
    <name type="scientific">Porites evermanni</name>
    <dbReference type="NCBI Taxonomy" id="104178"/>
    <lineage>
        <taxon>Eukaryota</taxon>
        <taxon>Metazoa</taxon>
        <taxon>Cnidaria</taxon>
        <taxon>Anthozoa</taxon>
        <taxon>Hexacorallia</taxon>
        <taxon>Scleractinia</taxon>
        <taxon>Fungiina</taxon>
        <taxon>Poritidae</taxon>
        <taxon>Porites</taxon>
    </lineage>
</organism>
<dbReference type="Gene3D" id="1.10.720.30">
    <property type="entry name" value="SAP domain"/>
    <property type="match status" value="1"/>
</dbReference>
<comment type="caution">
    <text evidence="2">The sequence shown here is derived from an EMBL/GenBank/DDBJ whole genome shotgun (WGS) entry which is preliminary data.</text>
</comment>
<dbReference type="SMART" id="SM00513">
    <property type="entry name" value="SAP"/>
    <property type="match status" value="1"/>
</dbReference>
<keyword evidence="3" id="KW-1185">Reference proteome</keyword>
<feature type="domain" description="SAP" evidence="1">
    <location>
        <begin position="212"/>
        <end position="246"/>
    </location>
</feature>